<comment type="caution">
    <text evidence="2">The sequence shown here is derived from an EMBL/GenBank/DDBJ whole genome shotgun (WGS) entry which is preliminary data.</text>
</comment>
<dbReference type="InterPro" id="IPR001387">
    <property type="entry name" value="Cro/C1-type_HTH"/>
</dbReference>
<dbReference type="InterPro" id="IPR010982">
    <property type="entry name" value="Lambda_DNA-bd_dom_sf"/>
</dbReference>
<dbReference type="RefSeq" id="WP_345469608.1">
    <property type="nucleotide sequence ID" value="NZ_BAABHF010000038.1"/>
</dbReference>
<gene>
    <name evidence="2" type="ORF">GCM10023191_060620</name>
</gene>
<dbReference type="PANTHER" id="PTHR35010">
    <property type="entry name" value="BLL4672 PROTEIN-RELATED"/>
    <property type="match status" value="1"/>
</dbReference>
<dbReference type="InterPro" id="IPR041413">
    <property type="entry name" value="MLTR_LBD"/>
</dbReference>
<dbReference type="EMBL" id="BAABHF010000038">
    <property type="protein sequence ID" value="GAA4505233.1"/>
    <property type="molecule type" value="Genomic_DNA"/>
</dbReference>
<proteinExistence type="predicted"/>
<dbReference type="PANTHER" id="PTHR35010:SF2">
    <property type="entry name" value="BLL4672 PROTEIN"/>
    <property type="match status" value="1"/>
</dbReference>
<dbReference type="Pfam" id="PF13560">
    <property type="entry name" value="HTH_31"/>
    <property type="match status" value="1"/>
</dbReference>
<dbReference type="Pfam" id="PF17765">
    <property type="entry name" value="MLTR_LBD"/>
    <property type="match status" value="1"/>
</dbReference>
<dbReference type="Proteomes" id="UP001500503">
    <property type="component" value="Unassembled WGS sequence"/>
</dbReference>
<feature type="domain" description="HTH cro/C1-type" evidence="1">
    <location>
        <begin position="37"/>
        <end position="84"/>
    </location>
</feature>
<evidence type="ECO:0000259" key="1">
    <source>
        <dbReference type="PROSITE" id="PS50943"/>
    </source>
</evidence>
<keyword evidence="3" id="KW-1185">Reference proteome</keyword>
<name>A0ABP8QLK3_9ACTN</name>
<evidence type="ECO:0000313" key="3">
    <source>
        <dbReference type="Proteomes" id="UP001500503"/>
    </source>
</evidence>
<accession>A0ABP8QLK3</accession>
<dbReference type="SUPFAM" id="SSF47413">
    <property type="entry name" value="lambda repressor-like DNA-binding domains"/>
    <property type="match status" value="1"/>
</dbReference>
<dbReference type="SMART" id="SM00530">
    <property type="entry name" value="HTH_XRE"/>
    <property type="match status" value="1"/>
</dbReference>
<dbReference type="Gene3D" id="3.30.450.180">
    <property type="match status" value="1"/>
</dbReference>
<dbReference type="PROSITE" id="PS50943">
    <property type="entry name" value="HTH_CROC1"/>
    <property type="match status" value="1"/>
</dbReference>
<organism evidence="2 3">
    <name type="scientific">Actinoallomurus oryzae</name>
    <dbReference type="NCBI Taxonomy" id="502180"/>
    <lineage>
        <taxon>Bacteria</taxon>
        <taxon>Bacillati</taxon>
        <taxon>Actinomycetota</taxon>
        <taxon>Actinomycetes</taxon>
        <taxon>Streptosporangiales</taxon>
        <taxon>Thermomonosporaceae</taxon>
        <taxon>Actinoallomurus</taxon>
    </lineage>
</organism>
<evidence type="ECO:0000313" key="2">
    <source>
        <dbReference type="EMBL" id="GAA4505233.1"/>
    </source>
</evidence>
<sequence>MAENDNRLGAFLRARRARIRPEQVGLPPGAGRRRTPGLRREELATLTGVSVDYLNRLEQGRETNPGNGVLDAVARALLLNEEEHEHLYALARHAARADPPPIRPDHTLRPGILMLLENLRPCPAYVLSRYSDVLAANPEGLALHVGLGEWPAEKRNTVRYLFRDPITRELFPDWEWLARVTVARIHRLLGEDPGALELAALIEELREHSREFADLWELHDIATRGSDRRLFRHPAVGDITLESETLYLGDGGLRMTVYQAAPGTADHRALLELARSAGGAPPAAGPAPAAENPGT</sequence>
<dbReference type="Gene3D" id="1.10.260.40">
    <property type="entry name" value="lambda repressor-like DNA-binding domains"/>
    <property type="match status" value="1"/>
</dbReference>
<dbReference type="CDD" id="cd00093">
    <property type="entry name" value="HTH_XRE"/>
    <property type="match status" value="1"/>
</dbReference>
<protein>
    <submittedName>
        <fullName evidence="2">Helix-turn-helix transcriptional regulator</fullName>
    </submittedName>
</protein>
<reference evidence="3" key="1">
    <citation type="journal article" date="2019" name="Int. J. Syst. Evol. Microbiol.">
        <title>The Global Catalogue of Microorganisms (GCM) 10K type strain sequencing project: providing services to taxonomists for standard genome sequencing and annotation.</title>
        <authorList>
            <consortium name="The Broad Institute Genomics Platform"/>
            <consortium name="The Broad Institute Genome Sequencing Center for Infectious Disease"/>
            <person name="Wu L."/>
            <person name="Ma J."/>
        </authorList>
    </citation>
    <scope>NUCLEOTIDE SEQUENCE [LARGE SCALE GENOMIC DNA]</scope>
    <source>
        <strain evidence="3">JCM 17933</strain>
    </source>
</reference>